<dbReference type="PRINTS" id="PR00465">
    <property type="entry name" value="EP450IV"/>
</dbReference>
<dbReference type="Gene3D" id="1.10.630.10">
    <property type="entry name" value="Cytochrome P450"/>
    <property type="match status" value="1"/>
</dbReference>
<dbReference type="SUPFAM" id="SSF48264">
    <property type="entry name" value="Cytochrome P450"/>
    <property type="match status" value="1"/>
</dbReference>
<keyword evidence="10 13" id="KW-0408">Iron</keyword>
<keyword evidence="7 13" id="KW-0479">Metal-binding</keyword>
<proteinExistence type="inferred from homology"/>
<evidence type="ECO:0000256" key="13">
    <source>
        <dbReference type="PIRSR" id="PIRSR602403-1"/>
    </source>
</evidence>
<evidence type="ECO:0000313" key="14">
    <source>
        <dbReference type="EMBL" id="KAF5344231.1"/>
    </source>
</evidence>
<keyword evidence="11" id="KW-0503">Monooxygenase</keyword>
<keyword evidence="6" id="KW-0812">Transmembrane</keyword>
<comment type="subcellular location">
    <subcellularLocation>
        <location evidence="2">Membrane</location>
    </subcellularLocation>
</comment>
<comment type="caution">
    <text evidence="14">The sequence shown here is derived from an EMBL/GenBank/DDBJ whole genome shotgun (WGS) entry which is preliminary data.</text>
</comment>
<dbReference type="InterPro" id="IPR036396">
    <property type="entry name" value="Cyt_P450_sf"/>
</dbReference>
<evidence type="ECO:0000256" key="10">
    <source>
        <dbReference type="ARBA" id="ARBA00023004"/>
    </source>
</evidence>
<evidence type="ECO:0000256" key="8">
    <source>
        <dbReference type="ARBA" id="ARBA00022989"/>
    </source>
</evidence>
<gene>
    <name evidence="14" type="ORF">D9756_011248</name>
</gene>
<dbReference type="GO" id="GO:0004497">
    <property type="term" value="F:monooxygenase activity"/>
    <property type="evidence" value="ECO:0007669"/>
    <property type="project" value="UniProtKB-KW"/>
</dbReference>
<dbReference type="CDD" id="cd11069">
    <property type="entry name" value="CYP_FUM15-like"/>
    <property type="match status" value="1"/>
</dbReference>
<dbReference type="Proteomes" id="UP000559027">
    <property type="component" value="Unassembled WGS sequence"/>
</dbReference>
<evidence type="ECO:0000256" key="12">
    <source>
        <dbReference type="ARBA" id="ARBA00023136"/>
    </source>
</evidence>
<dbReference type="AlphaFoldDB" id="A0A8H5FPE0"/>
<dbReference type="GO" id="GO:0016705">
    <property type="term" value="F:oxidoreductase activity, acting on paired donors, with incorporation or reduction of molecular oxygen"/>
    <property type="evidence" value="ECO:0007669"/>
    <property type="project" value="InterPro"/>
</dbReference>
<organism evidence="14 15">
    <name type="scientific">Leucocoprinus leucothites</name>
    <dbReference type="NCBI Taxonomy" id="201217"/>
    <lineage>
        <taxon>Eukaryota</taxon>
        <taxon>Fungi</taxon>
        <taxon>Dikarya</taxon>
        <taxon>Basidiomycota</taxon>
        <taxon>Agaricomycotina</taxon>
        <taxon>Agaricomycetes</taxon>
        <taxon>Agaricomycetidae</taxon>
        <taxon>Agaricales</taxon>
        <taxon>Agaricineae</taxon>
        <taxon>Agaricaceae</taxon>
        <taxon>Leucocoprinus</taxon>
    </lineage>
</organism>
<dbReference type="GO" id="GO:0016020">
    <property type="term" value="C:membrane"/>
    <property type="evidence" value="ECO:0007669"/>
    <property type="project" value="UniProtKB-SubCell"/>
</dbReference>
<comment type="pathway">
    <text evidence="3">Secondary metabolite biosynthesis; terpenoid biosynthesis.</text>
</comment>
<dbReference type="PRINTS" id="PR00385">
    <property type="entry name" value="P450"/>
</dbReference>
<keyword evidence="12" id="KW-0472">Membrane</keyword>
<keyword evidence="5 13" id="KW-0349">Heme</keyword>
<keyword evidence="9" id="KW-0560">Oxidoreductase</keyword>
<dbReference type="GO" id="GO:0020037">
    <property type="term" value="F:heme binding"/>
    <property type="evidence" value="ECO:0007669"/>
    <property type="project" value="InterPro"/>
</dbReference>
<evidence type="ECO:0000256" key="9">
    <source>
        <dbReference type="ARBA" id="ARBA00023002"/>
    </source>
</evidence>
<dbReference type="GO" id="GO:0005506">
    <property type="term" value="F:iron ion binding"/>
    <property type="evidence" value="ECO:0007669"/>
    <property type="project" value="InterPro"/>
</dbReference>
<evidence type="ECO:0000313" key="15">
    <source>
        <dbReference type="Proteomes" id="UP000559027"/>
    </source>
</evidence>
<dbReference type="OrthoDB" id="1470350at2759"/>
<dbReference type="InterPro" id="IPR001128">
    <property type="entry name" value="Cyt_P450"/>
</dbReference>
<dbReference type="InterPro" id="IPR002403">
    <property type="entry name" value="Cyt_P450_E_grp-IV"/>
</dbReference>
<comment type="cofactor">
    <cofactor evidence="1 13">
        <name>heme</name>
        <dbReference type="ChEBI" id="CHEBI:30413"/>
    </cofactor>
</comment>
<name>A0A8H5FPE0_9AGAR</name>
<evidence type="ECO:0000256" key="2">
    <source>
        <dbReference type="ARBA" id="ARBA00004370"/>
    </source>
</evidence>
<keyword evidence="8" id="KW-1133">Transmembrane helix</keyword>
<protein>
    <recommendedName>
        <fullName evidence="16">Cytochrome P450</fullName>
    </recommendedName>
</protein>
<reference evidence="14 15" key="1">
    <citation type="journal article" date="2020" name="ISME J.">
        <title>Uncovering the hidden diversity of litter-decomposition mechanisms in mushroom-forming fungi.</title>
        <authorList>
            <person name="Floudas D."/>
            <person name="Bentzer J."/>
            <person name="Ahren D."/>
            <person name="Johansson T."/>
            <person name="Persson P."/>
            <person name="Tunlid A."/>
        </authorList>
    </citation>
    <scope>NUCLEOTIDE SEQUENCE [LARGE SCALE GENOMIC DNA]</scope>
    <source>
        <strain evidence="14 15">CBS 146.42</strain>
    </source>
</reference>
<evidence type="ECO:0000256" key="4">
    <source>
        <dbReference type="ARBA" id="ARBA00010617"/>
    </source>
</evidence>
<feature type="binding site" description="axial binding residue" evidence="13">
    <location>
        <position position="474"/>
    </location>
    <ligand>
        <name>heme</name>
        <dbReference type="ChEBI" id="CHEBI:30413"/>
    </ligand>
    <ligandPart>
        <name>Fe</name>
        <dbReference type="ChEBI" id="CHEBI:18248"/>
    </ligandPart>
</feature>
<comment type="similarity">
    <text evidence="4">Belongs to the cytochrome P450 family.</text>
</comment>
<evidence type="ECO:0000256" key="11">
    <source>
        <dbReference type="ARBA" id="ARBA00023033"/>
    </source>
</evidence>
<evidence type="ECO:0000256" key="7">
    <source>
        <dbReference type="ARBA" id="ARBA00022723"/>
    </source>
</evidence>
<dbReference type="PANTHER" id="PTHR24305:SF166">
    <property type="entry name" value="CYTOCHROME P450 12A4, MITOCHONDRIAL-RELATED"/>
    <property type="match status" value="1"/>
</dbReference>
<evidence type="ECO:0000256" key="1">
    <source>
        <dbReference type="ARBA" id="ARBA00001971"/>
    </source>
</evidence>
<dbReference type="InterPro" id="IPR050121">
    <property type="entry name" value="Cytochrome_P450_monoxygenase"/>
</dbReference>
<evidence type="ECO:0000256" key="3">
    <source>
        <dbReference type="ARBA" id="ARBA00004721"/>
    </source>
</evidence>
<dbReference type="Pfam" id="PF00067">
    <property type="entry name" value="p450"/>
    <property type="match status" value="1"/>
</dbReference>
<dbReference type="EMBL" id="JAACJO010000069">
    <property type="protein sequence ID" value="KAF5344231.1"/>
    <property type="molecule type" value="Genomic_DNA"/>
</dbReference>
<accession>A0A8H5FPE0</accession>
<evidence type="ECO:0000256" key="6">
    <source>
        <dbReference type="ARBA" id="ARBA00022692"/>
    </source>
</evidence>
<sequence>MSLAQISLSLGGSVALYVLYKAYGALHRDFTSPIRDLPGLSSTNIFIGNMKDMMFMDQAAVHERHAKEHGTTFKFKAVLWDNWLFTADVKAISHIVKKDTGTWRKPMAMAYNLLRLLGPGIVLVDSDVHKKQRKILNPAFSPPEIKRFTATFLDKAVRLRDIWTNQIQQADGEQRQIDVLSWLSRTTLDVIGEAGFGYKFDALNEEPDQPNELHDAFKIMFKVGTSPSVVRLLRGLIPATRFLSAERDIETDKARGTMDRIGKQLLTERELAFDPAHPEKSDSGANDLLSLLVRANASGEKQHRLPEEQVLAQIPTFIVAGHETTSTATAWALYSLSQNSAIQRKLRDELLDVPSENPNMDELNALPYLDAVIRETLRFHSPVPSTVRVAAEDDVIPLQNPVVDKNGKVHHEIHVTKGQTVFISLAMVNRLEEIWGKDAGEFNPERWKSPPDAAMSIPGVWGNQLTFFGGPRSCIGYRFSLLEMKALLFTLVRAFEFELAVPVSDIITRSEIVSRPVLRTDPKGTNLLPMLIRPVAL</sequence>
<evidence type="ECO:0000256" key="5">
    <source>
        <dbReference type="ARBA" id="ARBA00022617"/>
    </source>
</evidence>
<keyword evidence="15" id="KW-1185">Reference proteome</keyword>
<evidence type="ECO:0008006" key="16">
    <source>
        <dbReference type="Google" id="ProtNLM"/>
    </source>
</evidence>
<dbReference type="PANTHER" id="PTHR24305">
    <property type="entry name" value="CYTOCHROME P450"/>
    <property type="match status" value="1"/>
</dbReference>